<feature type="domain" description="GFO/IDH/MocA-like oxidoreductase" evidence="3">
    <location>
        <begin position="134"/>
        <end position="260"/>
    </location>
</feature>
<proteinExistence type="predicted"/>
<dbReference type="InterPro" id="IPR036291">
    <property type="entry name" value="NAD(P)-bd_dom_sf"/>
</dbReference>
<feature type="domain" description="Gfo/Idh/MocA-like oxidoreductase N-terminal" evidence="2">
    <location>
        <begin position="6"/>
        <end position="126"/>
    </location>
</feature>
<name>A0AA49GGR1_9BACT</name>
<dbReference type="GO" id="GO:0000166">
    <property type="term" value="F:nucleotide binding"/>
    <property type="evidence" value="ECO:0007669"/>
    <property type="project" value="InterPro"/>
</dbReference>
<reference evidence="4" key="1">
    <citation type="journal article" date="2023" name="Comput. Struct. Biotechnol. J.">
        <title>Discovery of a novel marine Bacteroidetes with a rich repertoire of carbohydrate-active enzymes.</title>
        <authorList>
            <person name="Chen B."/>
            <person name="Liu G."/>
            <person name="Chen Q."/>
            <person name="Wang H."/>
            <person name="Liu L."/>
            <person name="Tang K."/>
        </authorList>
    </citation>
    <scope>NUCLEOTIDE SEQUENCE</scope>
    <source>
        <strain evidence="4">TK19036</strain>
    </source>
</reference>
<organism evidence="4">
    <name type="scientific">Roseihalotalea indica</name>
    <dbReference type="NCBI Taxonomy" id="2867963"/>
    <lineage>
        <taxon>Bacteria</taxon>
        <taxon>Pseudomonadati</taxon>
        <taxon>Bacteroidota</taxon>
        <taxon>Cytophagia</taxon>
        <taxon>Cytophagales</taxon>
        <taxon>Catalimonadaceae</taxon>
        <taxon>Roseihalotalea</taxon>
    </lineage>
</organism>
<evidence type="ECO:0000259" key="2">
    <source>
        <dbReference type="Pfam" id="PF01408"/>
    </source>
</evidence>
<sequence length="326" mass="36322">MTQPTIRWGMIGAGDVAEVKSGPAFQRVEGSKLVALMRRNAEKAADFARRHQVPEWYDDAATMLKQADINAVYVATPPASHLEYALMALEAGKDVYLEKPMAMNAAECQQINEAVRKSGRKLSVAHYRRGLAAFQKVKVLLMAGAIGTPKLALLRILQPAKPSFIVETDTNWRVQPEVSGGGLFHDIAPHQIDLMLHYFGEPVAYEGISLNQARLYEADDLVNGSILFENNVLFQGTWAFSVPEDFAQEEVQIIGSEGSITFTFYGSEVQLQQGSHRQTFSFEHPPHIQQPMIEQVVRYFQGKQENPCPGEVGEKVIRIMNAFTTK</sequence>
<dbReference type="AlphaFoldDB" id="A0AA49GGR1"/>
<dbReference type="SUPFAM" id="SSF51735">
    <property type="entry name" value="NAD(P)-binding Rossmann-fold domains"/>
    <property type="match status" value="1"/>
</dbReference>
<reference evidence="4" key="2">
    <citation type="journal article" date="2024" name="Antonie Van Leeuwenhoek">
        <title>Roseihalotalea indica gen. nov., sp. nov., a halophilic Bacteroidetes from mesopelagic Southwest Indian Ocean with higher carbohydrate metabolic potential.</title>
        <authorList>
            <person name="Chen B."/>
            <person name="Zhang M."/>
            <person name="Lin D."/>
            <person name="Ye J."/>
            <person name="Tang K."/>
        </authorList>
    </citation>
    <scope>NUCLEOTIDE SEQUENCE</scope>
    <source>
        <strain evidence="4">TK19036</strain>
    </source>
</reference>
<protein>
    <submittedName>
        <fullName evidence="4">Gfo/Idh/MocA family oxidoreductase</fullName>
    </submittedName>
</protein>
<gene>
    <name evidence="4" type="ORF">K4G66_17885</name>
</gene>
<dbReference type="InterPro" id="IPR000683">
    <property type="entry name" value="Gfo/Idh/MocA-like_OxRdtase_N"/>
</dbReference>
<keyword evidence="1" id="KW-0560">Oxidoreductase</keyword>
<dbReference type="PANTHER" id="PTHR43818:SF11">
    <property type="entry name" value="BCDNA.GH03377"/>
    <property type="match status" value="1"/>
</dbReference>
<evidence type="ECO:0000256" key="1">
    <source>
        <dbReference type="ARBA" id="ARBA00023002"/>
    </source>
</evidence>
<dbReference type="Gene3D" id="3.30.360.10">
    <property type="entry name" value="Dihydrodipicolinate Reductase, domain 2"/>
    <property type="match status" value="1"/>
</dbReference>
<dbReference type="EMBL" id="CP120682">
    <property type="protein sequence ID" value="WKN34252.1"/>
    <property type="molecule type" value="Genomic_DNA"/>
</dbReference>
<evidence type="ECO:0000259" key="3">
    <source>
        <dbReference type="Pfam" id="PF22725"/>
    </source>
</evidence>
<dbReference type="InterPro" id="IPR055170">
    <property type="entry name" value="GFO_IDH_MocA-like_dom"/>
</dbReference>
<dbReference type="Gene3D" id="3.40.50.720">
    <property type="entry name" value="NAD(P)-binding Rossmann-like Domain"/>
    <property type="match status" value="1"/>
</dbReference>
<dbReference type="GO" id="GO:0016491">
    <property type="term" value="F:oxidoreductase activity"/>
    <property type="evidence" value="ECO:0007669"/>
    <property type="project" value="UniProtKB-KW"/>
</dbReference>
<dbReference type="Pfam" id="PF22725">
    <property type="entry name" value="GFO_IDH_MocA_C3"/>
    <property type="match status" value="1"/>
</dbReference>
<dbReference type="InterPro" id="IPR050463">
    <property type="entry name" value="Gfo/Idh/MocA_oxidrdct_glycsds"/>
</dbReference>
<dbReference type="Pfam" id="PF01408">
    <property type="entry name" value="GFO_IDH_MocA"/>
    <property type="match status" value="1"/>
</dbReference>
<dbReference type="SUPFAM" id="SSF55347">
    <property type="entry name" value="Glyceraldehyde-3-phosphate dehydrogenase-like, C-terminal domain"/>
    <property type="match status" value="1"/>
</dbReference>
<accession>A0AA49GGR1</accession>
<dbReference type="PANTHER" id="PTHR43818">
    <property type="entry name" value="BCDNA.GH03377"/>
    <property type="match status" value="1"/>
</dbReference>
<evidence type="ECO:0000313" key="4">
    <source>
        <dbReference type="EMBL" id="WKN34252.1"/>
    </source>
</evidence>